<dbReference type="Proteomes" id="UP000245207">
    <property type="component" value="Unassembled WGS sequence"/>
</dbReference>
<evidence type="ECO:0000259" key="2">
    <source>
        <dbReference type="PROSITE" id="PS51792"/>
    </source>
</evidence>
<dbReference type="OrthoDB" id="6407410at2759"/>
<name>A0A2U1M1A4_ARTAN</name>
<dbReference type="InterPro" id="IPR034751">
    <property type="entry name" value="Yippee"/>
</dbReference>
<dbReference type="InterPro" id="IPR039058">
    <property type="entry name" value="Yippee_fam"/>
</dbReference>
<sequence length="106" mass="11893">MDQNSARIVDNMKQNGGRKLERNLRDDKGNTTDYKNEKIENVIIPFHSIMTKRPGIGKRNICSYLGLESVNVTVGVKEDRMMISGLHTVADIFCVKCGSNVGWTYG</sequence>
<accession>A0A2U1M1A4</accession>
<feature type="domain" description="Yippee" evidence="2">
    <location>
        <begin position="33"/>
        <end position="106"/>
    </location>
</feature>
<evidence type="ECO:0000256" key="1">
    <source>
        <dbReference type="SAM" id="MobiDB-lite"/>
    </source>
</evidence>
<dbReference type="EMBL" id="PKPP01006900">
    <property type="protein sequence ID" value="PWA54990.1"/>
    <property type="molecule type" value="Genomic_DNA"/>
</dbReference>
<feature type="compositionally biased region" description="Basic and acidic residues" evidence="1">
    <location>
        <begin position="18"/>
        <end position="32"/>
    </location>
</feature>
<gene>
    <name evidence="3" type="ORF">CTI12_AA431410</name>
</gene>
<proteinExistence type="predicted"/>
<organism evidence="3 4">
    <name type="scientific">Artemisia annua</name>
    <name type="common">Sweet wormwood</name>
    <dbReference type="NCBI Taxonomy" id="35608"/>
    <lineage>
        <taxon>Eukaryota</taxon>
        <taxon>Viridiplantae</taxon>
        <taxon>Streptophyta</taxon>
        <taxon>Embryophyta</taxon>
        <taxon>Tracheophyta</taxon>
        <taxon>Spermatophyta</taxon>
        <taxon>Magnoliopsida</taxon>
        <taxon>eudicotyledons</taxon>
        <taxon>Gunneridae</taxon>
        <taxon>Pentapetalae</taxon>
        <taxon>asterids</taxon>
        <taxon>campanulids</taxon>
        <taxon>Asterales</taxon>
        <taxon>Asteraceae</taxon>
        <taxon>Asteroideae</taxon>
        <taxon>Anthemideae</taxon>
        <taxon>Artemisiinae</taxon>
        <taxon>Artemisia</taxon>
    </lineage>
</organism>
<dbReference type="AlphaFoldDB" id="A0A2U1M1A4"/>
<protein>
    <submittedName>
        <fullName evidence="3">Yippee-like protein</fullName>
    </submittedName>
</protein>
<evidence type="ECO:0000313" key="4">
    <source>
        <dbReference type="Proteomes" id="UP000245207"/>
    </source>
</evidence>
<dbReference type="STRING" id="35608.A0A2U1M1A4"/>
<keyword evidence="4" id="KW-1185">Reference proteome</keyword>
<evidence type="ECO:0000313" key="3">
    <source>
        <dbReference type="EMBL" id="PWA54990.1"/>
    </source>
</evidence>
<comment type="caution">
    <text evidence="3">The sequence shown here is derived from an EMBL/GenBank/DDBJ whole genome shotgun (WGS) entry which is preliminary data.</text>
</comment>
<feature type="region of interest" description="Disordered" evidence="1">
    <location>
        <begin position="1"/>
        <end position="32"/>
    </location>
</feature>
<dbReference type="PANTHER" id="PTHR13848">
    <property type="entry name" value="PROTEIN YIPPEE-LIKE CG15309-RELATED"/>
    <property type="match status" value="1"/>
</dbReference>
<dbReference type="PROSITE" id="PS51792">
    <property type="entry name" value="YIPPEE"/>
    <property type="match status" value="1"/>
</dbReference>
<reference evidence="3 4" key="1">
    <citation type="journal article" date="2018" name="Mol. Plant">
        <title>The genome of Artemisia annua provides insight into the evolution of Asteraceae family and artemisinin biosynthesis.</title>
        <authorList>
            <person name="Shen Q."/>
            <person name="Zhang L."/>
            <person name="Liao Z."/>
            <person name="Wang S."/>
            <person name="Yan T."/>
            <person name="Shi P."/>
            <person name="Liu M."/>
            <person name="Fu X."/>
            <person name="Pan Q."/>
            <person name="Wang Y."/>
            <person name="Lv Z."/>
            <person name="Lu X."/>
            <person name="Zhang F."/>
            <person name="Jiang W."/>
            <person name="Ma Y."/>
            <person name="Chen M."/>
            <person name="Hao X."/>
            <person name="Li L."/>
            <person name="Tang Y."/>
            <person name="Lv G."/>
            <person name="Zhou Y."/>
            <person name="Sun X."/>
            <person name="Brodelius P.E."/>
            <person name="Rose J.K.C."/>
            <person name="Tang K."/>
        </authorList>
    </citation>
    <scope>NUCLEOTIDE SEQUENCE [LARGE SCALE GENOMIC DNA]</scope>
    <source>
        <strain evidence="4">cv. Huhao1</strain>
        <tissue evidence="3">Leaf</tissue>
    </source>
</reference>